<keyword evidence="1" id="KW-1133">Transmembrane helix</keyword>
<evidence type="ECO:0000313" key="3">
    <source>
        <dbReference type="Proteomes" id="UP001169242"/>
    </source>
</evidence>
<feature type="transmembrane region" description="Helical" evidence="1">
    <location>
        <begin position="132"/>
        <end position="154"/>
    </location>
</feature>
<sequence length="189" mass="21815">MYDINVKRVYKSKKSKIVLGMAAVLFLLFVKIGVANAHKMVSSGYILCVICTYIFLIVIGWFSRPHEKYHQKEAMKYGITGKIIGRLFIFKENEYLTVKQCMNTLIAPFWGFNIIILTVGVILYLIGGKLSITFTLSYFMLNLGACSSDIYLYFKLIHINKTSKVYMKWDQEIKGVPQNIYFSIVDEEK</sequence>
<dbReference type="AlphaFoldDB" id="A0AA42J0X8"/>
<protein>
    <submittedName>
        <fullName evidence="2">Uncharacterized protein</fullName>
    </submittedName>
</protein>
<accession>A0AA42J0X8</accession>
<organism evidence="2 3">
    <name type="scientific">Holtiella tumoricola</name>
    <dbReference type="NCBI Taxonomy" id="3018743"/>
    <lineage>
        <taxon>Bacteria</taxon>
        <taxon>Bacillati</taxon>
        <taxon>Bacillota</taxon>
        <taxon>Clostridia</taxon>
        <taxon>Lachnospirales</taxon>
        <taxon>Cellulosilyticaceae</taxon>
        <taxon>Holtiella</taxon>
    </lineage>
</organism>
<reference evidence="2" key="1">
    <citation type="journal article" date="2023" name="Int. J. Syst. Evol. Microbiol.">
        <title>&lt;i&gt;Holtiella tumoricola&lt;/i&gt; gen. nov. sp. nov., isolated from a human clinical sample.</title>
        <authorList>
            <person name="Allen-Vercoe E."/>
            <person name="Daigneault M.C."/>
            <person name="Vancuren S.J."/>
            <person name="Cochrane K."/>
            <person name="O'Neal L.L."/>
            <person name="Sankaranarayanan K."/>
            <person name="Lawson P.A."/>
        </authorList>
    </citation>
    <scope>NUCLEOTIDE SEQUENCE</scope>
    <source>
        <strain evidence="2">CC70A</strain>
    </source>
</reference>
<keyword evidence="1" id="KW-0812">Transmembrane</keyword>
<gene>
    <name evidence="2" type="ORF">PBV87_09385</name>
</gene>
<feature type="transmembrane region" description="Helical" evidence="1">
    <location>
        <begin position="105"/>
        <end position="126"/>
    </location>
</feature>
<dbReference type="Pfam" id="PF11667">
    <property type="entry name" value="DUF3267"/>
    <property type="match status" value="1"/>
</dbReference>
<keyword evidence="3" id="KW-1185">Reference proteome</keyword>
<dbReference type="EMBL" id="JAQIFT010000040">
    <property type="protein sequence ID" value="MDA3731688.1"/>
    <property type="molecule type" value="Genomic_DNA"/>
</dbReference>
<name>A0AA42J0X8_9FIRM</name>
<evidence type="ECO:0000313" key="2">
    <source>
        <dbReference type="EMBL" id="MDA3731688.1"/>
    </source>
</evidence>
<dbReference type="Proteomes" id="UP001169242">
    <property type="component" value="Unassembled WGS sequence"/>
</dbReference>
<evidence type="ECO:0000256" key="1">
    <source>
        <dbReference type="SAM" id="Phobius"/>
    </source>
</evidence>
<feature type="transmembrane region" description="Helical" evidence="1">
    <location>
        <begin position="43"/>
        <end position="62"/>
    </location>
</feature>
<comment type="caution">
    <text evidence="2">The sequence shown here is derived from an EMBL/GenBank/DDBJ whole genome shotgun (WGS) entry which is preliminary data.</text>
</comment>
<dbReference type="InterPro" id="IPR021683">
    <property type="entry name" value="DUF3267"/>
</dbReference>
<proteinExistence type="predicted"/>
<keyword evidence="1" id="KW-0472">Membrane</keyword>
<feature type="transmembrane region" description="Helical" evidence="1">
    <location>
        <begin position="17"/>
        <end position="37"/>
    </location>
</feature>
<dbReference type="RefSeq" id="WP_271012050.1">
    <property type="nucleotide sequence ID" value="NZ_JAQIFT010000040.1"/>
</dbReference>